<keyword evidence="4 7" id="KW-1133">Transmembrane helix</keyword>
<name>A0A1M7YXB8_9VIBR</name>
<feature type="domain" description="MacB-like periplasmic core" evidence="9">
    <location>
        <begin position="19"/>
        <end position="228"/>
    </location>
</feature>
<dbReference type="PANTHER" id="PTHR30572">
    <property type="entry name" value="MEMBRANE COMPONENT OF TRANSPORTER-RELATED"/>
    <property type="match status" value="1"/>
</dbReference>
<dbReference type="Proteomes" id="UP000184600">
    <property type="component" value="Unassembled WGS sequence"/>
</dbReference>
<protein>
    <submittedName>
        <fullName evidence="10">Macrolide export ATP-binding/permease protein MacB</fullName>
        <ecNumber evidence="10">3.6.3.-</ecNumber>
    </submittedName>
</protein>
<dbReference type="InterPro" id="IPR025857">
    <property type="entry name" value="MacB_PCD"/>
</dbReference>
<dbReference type="GO" id="GO:0016787">
    <property type="term" value="F:hydrolase activity"/>
    <property type="evidence" value="ECO:0007669"/>
    <property type="project" value="UniProtKB-KW"/>
</dbReference>
<evidence type="ECO:0000313" key="10">
    <source>
        <dbReference type="EMBL" id="SHO57173.1"/>
    </source>
</evidence>
<comment type="similarity">
    <text evidence="6">Belongs to the ABC-4 integral membrane protein family.</text>
</comment>
<organism evidence="10 11">
    <name type="scientific">Vibrio quintilis</name>
    <dbReference type="NCBI Taxonomy" id="1117707"/>
    <lineage>
        <taxon>Bacteria</taxon>
        <taxon>Pseudomonadati</taxon>
        <taxon>Pseudomonadota</taxon>
        <taxon>Gammaproteobacteria</taxon>
        <taxon>Vibrionales</taxon>
        <taxon>Vibrionaceae</taxon>
        <taxon>Vibrio</taxon>
    </lineage>
</organism>
<feature type="transmembrane region" description="Helical" evidence="7">
    <location>
        <begin position="21"/>
        <end position="44"/>
    </location>
</feature>
<proteinExistence type="inferred from homology"/>
<keyword evidence="11" id="KW-1185">Reference proteome</keyword>
<keyword evidence="2" id="KW-1003">Cell membrane</keyword>
<dbReference type="EC" id="3.6.3.-" evidence="10"/>
<dbReference type="InterPro" id="IPR050250">
    <property type="entry name" value="Macrolide_Exporter_MacB"/>
</dbReference>
<evidence type="ECO:0000256" key="1">
    <source>
        <dbReference type="ARBA" id="ARBA00004651"/>
    </source>
</evidence>
<dbReference type="RefSeq" id="WP_073583882.1">
    <property type="nucleotide sequence ID" value="NZ_AP024897.1"/>
</dbReference>
<keyword evidence="10" id="KW-0378">Hydrolase</keyword>
<feature type="domain" description="ABC3 transporter permease C-terminal" evidence="8">
    <location>
        <begin position="281"/>
        <end position="395"/>
    </location>
</feature>
<dbReference type="Pfam" id="PF02687">
    <property type="entry name" value="FtsX"/>
    <property type="match status" value="1"/>
</dbReference>
<feature type="transmembrane region" description="Helical" evidence="7">
    <location>
        <begin position="363"/>
        <end position="386"/>
    </location>
</feature>
<gene>
    <name evidence="10" type="primary">macB_4</name>
    <name evidence="10" type="ORF">VQ7734_02942</name>
</gene>
<comment type="subcellular location">
    <subcellularLocation>
        <location evidence="1">Cell membrane</location>
        <topology evidence="1">Multi-pass membrane protein</topology>
    </subcellularLocation>
</comment>
<evidence type="ECO:0000256" key="3">
    <source>
        <dbReference type="ARBA" id="ARBA00022692"/>
    </source>
</evidence>
<keyword evidence="3 7" id="KW-0812">Transmembrane</keyword>
<dbReference type="AlphaFoldDB" id="A0A1M7YXB8"/>
<feature type="transmembrane region" description="Helical" evidence="7">
    <location>
        <begin position="275"/>
        <end position="300"/>
    </location>
</feature>
<dbReference type="InterPro" id="IPR003838">
    <property type="entry name" value="ABC3_permease_C"/>
</dbReference>
<dbReference type="GO" id="GO:0005886">
    <property type="term" value="C:plasma membrane"/>
    <property type="evidence" value="ECO:0007669"/>
    <property type="project" value="UniProtKB-SubCell"/>
</dbReference>
<keyword evidence="5 7" id="KW-0472">Membrane</keyword>
<evidence type="ECO:0000256" key="7">
    <source>
        <dbReference type="SAM" id="Phobius"/>
    </source>
</evidence>
<dbReference type="OrthoDB" id="9770036at2"/>
<dbReference type="GO" id="GO:0022857">
    <property type="term" value="F:transmembrane transporter activity"/>
    <property type="evidence" value="ECO:0007669"/>
    <property type="project" value="TreeGrafter"/>
</dbReference>
<accession>A0A1M7YXB8</accession>
<evidence type="ECO:0000256" key="2">
    <source>
        <dbReference type="ARBA" id="ARBA00022475"/>
    </source>
</evidence>
<evidence type="ECO:0000313" key="11">
    <source>
        <dbReference type="Proteomes" id="UP000184600"/>
    </source>
</evidence>
<evidence type="ECO:0000259" key="8">
    <source>
        <dbReference type="Pfam" id="PF02687"/>
    </source>
</evidence>
<sequence length="404" mass="43697">MMAILQQTLQTLYAYRMKSSLAVIAIAWGVISVVVLIALGEGFYRQQIASFRFMMNQTQIVVPTQTGKPWQGLPARRELKMTESVMQRIQQAGFIDSYSVLYEKQDARVTDSSGHFLTTQVSGAGSNYLKLATLRLEDSSRKISPLDLENHSRVAVVGDRIAAMGKISLNDMIKINGVPFRVIGLLKGGDSGVTFGDRGRVMIPSSTFKDLWDTLPSMLFVQPQKGVSGPVLRSNILRFYAGQMHFDPTDHDAMWMPDLSDGAKMITALFRGIQAFLGASGIMTMAVGALGVANIMFLSVTERTREIGVRMAIGATRSSILTQFVTEGMILIAIGSLSGFAIAAGVVAILGHMQLPDWLGVPVITPGAVIITLVVTGCLAFLASYFPARRASDLTPVLALSARG</sequence>
<keyword evidence="10" id="KW-0067">ATP-binding</keyword>
<evidence type="ECO:0000256" key="4">
    <source>
        <dbReference type="ARBA" id="ARBA00022989"/>
    </source>
</evidence>
<dbReference type="STRING" id="1117707.VQ7734_02942"/>
<keyword evidence="10" id="KW-0547">Nucleotide-binding</keyword>
<dbReference type="PANTHER" id="PTHR30572:SF4">
    <property type="entry name" value="ABC TRANSPORTER PERMEASE YTRF"/>
    <property type="match status" value="1"/>
</dbReference>
<dbReference type="Pfam" id="PF12704">
    <property type="entry name" value="MacB_PCD"/>
    <property type="match status" value="1"/>
</dbReference>
<evidence type="ECO:0000256" key="5">
    <source>
        <dbReference type="ARBA" id="ARBA00023136"/>
    </source>
</evidence>
<dbReference type="GO" id="GO:0005524">
    <property type="term" value="F:ATP binding"/>
    <property type="evidence" value="ECO:0007669"/>
    <property type="project" value="UniProtKB-KW"/>
</dbReference>
<reference evidence="11" key="1">
    <citation type="submission" date="2016-12" db="EMBL/GenBank/DDBJ databases">
        <authorList>
            <person name="Rodrigo-Torres L."/>
            <person name="Arahal R.D."/>
            <person name="Lucena T."/>
        </authorList>
    </citation>
    <scope>NUCLEOTIDE SEQUENCE [LARGE SCALE GENOMIC DNA]</scope>
</reference>
<feature type="transmembrane region" description="Helical" evidence="7">
    <location>
        <begin position="321"/>
        <end position="351"/>
    </location>
</feature>
<evidence type="ECO:0000259" key="9">
    <source>
        <dbReference type="Pfam" id="PF12704"/>
    </source>
</evidence>
<dbReference type="EMBL" id="FRFG01000034">
    <property type="protein sequence ID" value="SHO57173.1"/>
    <property type="molecule type" value="Genomic_DNA"/>
</dbReference>
<evidence type="ECO:0000256" key="6">
    <source>
        <dbReference type="ARBA" id="ARBA00038076"/>
    </source>
</evidence>